<dbReference type="InterPro" id="IPR027469">
    <property type="entry name" value="Cation_efflux_TMD_sf"/>
</dbReference>
<protein>
    <submittedName>
        <fullName evidence="7">Co/Zn/Cd efflux system component</fullName>
    </submittedName>
</protein>
<feature type="transmembrane region" description="Helical" evidence="5">
    <location>
        <begin position="138"/>
        <end position="158"/>
    </location>
</feature>
<sequence length="259" mass="26451">MAEQRFSVTDLDCGACVARIEAAARAVPGVAAATASLVTGELTVTGTPQTADLLAAVRATGHDIAPLGAVAADPAYRQVLGTVVALNLGYALVEIIAGWMAGSQALRADALDFLGDGLISGLGLLALGWTLRARARAALLQGGFLALMGLWVIGGTLWRMQAPPLPDEAVMGWTGMGALLVNLGCAGLLLRHRSGDAGMRAVWLFSRNDALGNLAVVAAAALVGVTGSPWPDLVVALGIAGLFLGAARIILRDARAELR</sequence>
<dbReference type="CDD" id="cd00371">
    <property type="entry name" value="HMA"/>
    <property type="match status" value="1"/>
</dbReference>
<name>A0A1H8KJB5_9RHOB</name>
<dbReference type="AlphaFoldDB" id="A0A1H8KJB5"/>
<proteinExistence type="predicted"/>
<feature type="transmembrane region" description="Helical" evidence="5">
    <location>
        <begin position="170"/>
        <end position="190"/>
    </location>
</feature>
<dbReference type="RefSeq" id="WP_245749490.1">
    <property type="nucleotide sequence ID" value="NZ_FOCE01000009.1"/>
</dbReference>
<evidence type="ECO:0000259" key="6">
    <source>
        <dbReference type="PROSITE" id="PS50846"/>
    </source>
</evidence>
<feature type="transmembrane region" description="Helical" evidence="5">
    <location>
        <begin position="210"/>
        <end position="227"/>
    </location>
</feature>
<dbReference type="Pfam" id="PF00403">
    <property type="entry name" value="HMA"/>
    <property type="match status" value="1"/>
</dbReference>
<dbReference type="STRING" id="933059.SAMN04488103_109105"/>
<dbReference type="GO" id="GO:0046872">
    <property type="term" value="F:metal ion binding"/>
    <property type="evidence" value="ECO:0007669"/>
    <property type="project" value="InterPro"/>
</dbReference>
<accession>A0A1H8KJB5</accession>
<dbReference type="InterPro" id="IPR058533">
    <property type="entry name" value="Cation_efflux_TM"/>
</dbReference>
<keyword evidence="8" id="KW-1185">Reference proteome</keyword>
<keyword evidence="4 5" id="KW-0472">Membrane</keyword>
<dbReference type="SUPFAM" id="SSF161111">
    <property type="entry name" value="Cation efflux protein transmembrane domain-like"/>
    <property type="match status" value="1"/>
</dbReference>
<evidence type="ECO:0000256" key="1">
    <source>
        <dbReference type="ARBA" id="ARBA00004141"/>
    </source>
</evidence>
<evidence type="ECO:0000313" key="7">
    <source>
        <dbReference type="EMBL" id="SEN92965.1"/>
    </source>
</evidence>
<evidence type="ECO:0000256" key="4">
    <source>
        <dbReference type="ARBA" id="ARBA00023136"/>
    </source>
</evidence>
<dbReference type="GO" id="GO:0016020">
    <property type="term" value="C:membrane"/>
    <property type="evidence" value="ECO:0007669"/>
    <property type="project" value="UniProtKB-SubCell"/>
</dbReference>
<dbReference type="SUPFAM" id="SSF55008">
    <property type="entry name" value="HMA, heavy metal-associated domain"/>
    <property type="match status" value="1"/>
</dbReference>
<dbReference type="Pfam" id="PF01545">
    <property type="entry name" value="Cation_efflux"/>
    <property type="match status" value="1"/>
</dbReference>
<dbReference type="GO" id="GO:0008324">
    <property type="term" value="F:monoatomic cation transmembrane transporter activity"/>
    <property type="evidence" value="ECO:0007669"/>
    <property type="project" value="InterPro"/>
</dbReference>
<evidence type="ECO:0000256" key="3">
    <source>
        <dbReference type="ARBA" id="ARBA00022989"/>
    </source>
</evidence>
<feature type="transmembrane region" description="Helical" evidence="5">
    <location>
        <begin position="79"/>
        <end position="101"/>
    </location>
</feature>
<evidence type="ECO:0000313" key="8">
    <source>
        <dbReference type="Proteomes" id="UP000198761"/>
    </source>
</evidence>
<keyword evidence="2 5" id="KW-0812">Transmembrane</keyword>
<gene>
    <name evidence="7" type="ORF">SAMN04488103_109105</name>
</gene>
<dbReference type="EMBL" id="FOCE01000009">
    <property type="protein sequence ID" value="SEN92965.1"/>
    <property type="molecule type" value="Genomic_DNA"/>
</dbReference>
<dbReference type="Gene3D" id="3.30.70.100">
    <property type="match status" value="1"/>
</dbReference>
<dbReference type="InterPro" id="IPR036163">
    <property type="entry name" value="HMA_dom_sf"/>
</dbReference>
<comment type="subcellular location">
    <subcellularLocation>
        <location evidence="1">Membrane</location>
        <topology evidence="1">Multi-pass membrane protein</topology>
    </subcellularLocation>
</comment>
<reference evidence="7 8" key="1">
    <citation type="submission" date="2016-10" db="EMBL/GenBank/DDBJ databases">
        <authorList>
            <person name="de Groot N.N."/>
        </authorList>
    </citation>
    <scope>NUCLEOTIDE SEQUENCE [LARGE SCALE GENOMIC DNA]</scope>
    <source>
        <strain evidence="7 8">DSM 3857</strain>
    </source>
</reference>
<dbReference type="Proteomes" id="UP000198761">
    <property type="component" value="Unassembled WGS sequence"/>
</dbReference>
<evidence type="ECO:0000256" key="2">
    <source>
        <dbReference type="ARBA" id="ARBA00022692"/>
    </source>
</evidence>
<evidence type="ECO:0000256" key="5">
    <source>
        <dbReference type="SAM" id="Phobius"/>
    </source>
</evidence>
<organism evidence="7 8">
    <name type="scientific">Gemmobacter aquatilis</name>
    <dbReference type="NCBI Taxonomy" id="933059"/>
    <lineage>
        <taxon>Bacteria</taxon>
        <taxon>Pseudomonadati</taxon>
        <taxon>Pseudomonadota</taxon>
        <taxon>Alphaproteobacteria</taxon>
        <taxon>Rhodobacterales</taxon>
        <taxon>Paracoccaceae</taxon>
        <taxon>Gemmobacter</taxon>
    </lineage>
</organism>
<dbReference type="PROSITE" id="PS50846">
    <property type="entry name" value="HMA_2"/>
    <property type="match status" value="1"/>
</dbReference>
<feature type="domain" description="HMA" evidence="6">
    <location>
        <begin position="2"/>
        <end position="65"/>
    </location>
</feature>
<keyword evidence="3 5" id="KW-1133">Transmembrane helix</keyword>
<dbReference type="InterPro" id="IPR006121">
    <property type="entry name" value="HMA_dom"/>
</dbReference>
<dbReference type="Gene3D" id="1.20.1510.10">
    <property type="entry name" value="Cation efflux protein transmembrane domain"/>
    <property type="match status" value="1"/>
</dbReference>
<feature type="transmembrane region" description="Helical" evidence="5">
    <location>
        <begin position="113"/>
        <end position="131"/>
    </location>
</feature>
<feature type="transmembrane region" description="Helical" evidence="5">
    <location>
        <begin position="233"/>
        <end position="251"/>
    </location>
</feature>